<sequence>MPRRINQKCVACAQLSAAQARQQHGPNGDGCWDEKRCHRKRSHYRNRRDSNEKRRAIYQQQILTTKADNEVETVSLDVAESSMPYANLYIWREKRKDAPVHAIGATVIHNGQKVLEVKPIHCAGYRRRQLERYVSQKMLPYLTERYGITHFSNEIRLEPIECPIPECPLKGGFDHLGGGDG</sequence>
<dbReference type="RefSeq" id="WP_163695330.1">
    <property type="nucleotide sequence ID" value="NZ_QXHD01000001.1"/>
</dbReference>
<reference evidence="1 2" key="1">
    <citation type="journal article" date="2020" name="Microb. Ecol.">
        <title>Ecogenomics of the Marine Benthic Filamentous Cyanobacterium Adonisia.</title>
        <authorList>
            <person name="Walter J.M."/>
            <person name="Coutinho F.H."/>
            <person name="Leomil L."/>
            <person name="Hargreaves P.I."/>
            <person name="Campeao M.E."/>
            <person name="Vieira V.V."/>
            <person name="Silva B.S."/>
            <person name="Fistarol G.O."/>
            <person name="Salomon P.S."/>
            <person name="Sawabe T."/>
            <person name="Mino S."/>
            <person name="Hosokawa M."/>
            <person name="Miyashita H."/>
            <person name="Maruyama F."/>
            <person name="van Verk M.C."/>
            <person name="Dutilh B.E."/>
            <person name="Thompson C.C."/>
            <person name="Thompson F.L."/>
        </authorList>
    </citation>
    <scope>NUCLEOTIDE SEQUENCE [LARGE SCALE GENOMIC DNA]</scope>
    <source>
        <strain evidence="1 2">CCMR0081</strain>
    </source>
</reference>
<dbReference type="Proteomes" id="UP000481033">
    <property type="component" value="Unassembled WGS sequence"/>
</dbReference>
<name>A0A6M0RCP3_9CYAN</name>
<protein>
    <submittedName>
        <fullName evidence="1">Uncharacterized protein</fullName>
    </submittedName>
</protein>
<evidence type="ECO:0000313" key="1">
    <source>
        <dbReference type="EMBL" id="NEZ54119.1"/>
    </source>
</evidence>
<accession>A0A6M0RCP3</accession>
<evidence type="ECO:0000313" key="2">
    <source>
        <dbReference type="Proteomes" id="UP000481033"/>
    </source>
</evidence>
<gene>
    <name evidence="1" type="ORF">DXZ20_00040</name>
</gene>
<keyword evidence="2" id="KW-1185">Reference proteome</keyword>
<comment type="caution">
    <text evidence="1">The sequence shown here is derived from an EMBL/GenBank/DDBJ whole genome shotgun (WGS) entry which is preliminary data.</text>
</comment>
<organism evidence="1 2">
    <name type="scientific">Adonisia turfae CCMR0081</name>
    <dbReference type="NCBI Taxonomy" id="2292702"/>
    <lineage>
        <taxon>Bacteria</taxon>
        <taxon>Bacillati</taxon>
        <taxon>Cyanobacteriota</taxon>
        <taxon>Adonisia</taxon>
        <taxon>Adonisia turfae</taxon>
    </lineage>
</organism>
<dbReference type="EMBL" id="QXHD01000001">
    <property type="protein sequence ID" value="NEZ54119.1"/>
    <property type="molecule type" value="Genomic_DNA"/>
</dbReference>
<dbReference type="AlphaFoldDB" id="A0A6M0RCP3"/>
<proteinExistence type="predicted"/>